<evidence type="ECO:0000313" key="3">
    <source>
        <dbReference type="Proteomes" id="UP001189429"/>
    </source>
</evidence>
<dbReference type="EMBL" id="CAUYUJ010014227">
    <property type="protein sequence ID" value="CAK0838470.1"/>
    <property type="molecule type" value="Genomic_DNA"/>
</dbReference>
<organism evidence="2 3">
    <name type="scientific">Prorocentrum cordatum</name>
    <dbReference type="NCBI Taxonomy" id="2364126"/>
    <lineage>
        <taxon>Eukaryota</taxon>
        <taxon>Sar</taxon>
        <taxon>Alveolata</taxon>
        <taxon>Dinophyceae</taxon>
        <taxon>Prorocentrales</taxon>
        <taxon>Prorocentraceae</taxon>
        <taxon>Prorocentrum</taxon>
    </lineage>
</organism>
<gene>
    <name evidence="2" type="ORF">PCOR1329_LOCUS34416</name>
</gene>
<feature type="region of interest" description="Disordered" evidence="1">
    <location>
        <begin position="1"/>
        <end position="24"/>
    </location>
</feature>
<comment type="caution">
    <text evidence="2">The sequence shown here is derived from an EMBL/GenBank/DDBJ whole genome shotgun (WGS) entry which is preliminary data.</text>
</comment>
<name>A0ABN9T0L2_9DINO</name>
<sequence>MLASALGRRAPRRDFQPEGPCDDPDEYRGILLEENVTKGMKEVLAPFVVFDSYSASMLDSQFGAVGGRGTDMAAFLLQCFMAYCDQRSLSYFVLFVDLVKILDKILREITVGIPGHVADLYQYLRDRGLTHAQAMWAMWVAQWVGRHRSQFLRWGMSLKIVRLLCNLHAVSWVTVGCFDTAPAALKGGHQGCQSEGAERSFIVPECMAEVGFESCKLPTSPPAPHSYPHLRGATYLWRCGLH</sequence>
<evidence type="ECO:0000313" key="2">
    <source>
        <dbReference type="EMBL" id="CAK0838470.1"/>
    </source>
</evidence>
<proteinExistence type="predicted"/>
<accession>A0ABN9T0L2</accession>
<dbReference type="Proteomes" id="UP001189429">
    <property type="component" value="Unassembled WGS sequence"/>
</dbReference>
<keyword evidence="3" id="KW-1185">Reference proteome</keyword>
<reference evidence="2" key="1">
    <citation type="submission" date="2023-10" db="EMBL/GenBank/DDBJ databases">
        <authorList>
            <person name="Chen Y."/>
            <person name="Shah S."/>
            <person name="Dougan E. K."/>
            <person name="Thang M."/>
            <person name="Chan C."/>
        </authorList>
    </citation>
    <scope>NUCLEOTIDE SEQUENCE [LARGE SCALE GENOMIC DNA]</scope>
</reference>
<protein>
    <submittedName>
        <fullName evidence="2">Uncharacterized protein</fullName>
    </submittedName>
</protein>
<evidence type="ECO:0000256" key="1">
    <source>
        <dbReference type="SAM" id="MobiDB-lite"/>
    </source>
</evidence>